<accession>A0A432JGN4</accession>
<dbReference type="EMBL" id="RXHI01000028">
    <property type="protein sequence ID" value="RUA21971.1"/>
    <property type="molecule type" value="Genomic_DNA"/>
</dbReference>
<evidence type="ECO:0000313" key="1">
    <source>
        <dbReference type="EMBL" id="RUA21971.1"/>
    </source>
</evidence>
<dbReference type="AlphaFoldDB" id="A0A432JGN4"/>
<comment type="caution">
    <text evidence="1">The sequence shown here is derived from an EMBL/GenBank/DDBJ whole genome shotgun (WGS) entry which is preliminary data.</text>
</comment>
<reference evidence="1" key="1">
    <citation type="submission" date="2018-12" db="EMBL/GenBank/DDBJ databases">
        <authorList>
            <person name="Jadhav K."/>
            <person name="Kushwaha B."/>
            <person name="Jadhav I."/>
        </authorList>
    </citation>
    <scope>NUCLEOTIDE SEQUENCE [LARGE SCALE GENOMIC DNA]</scope>
    <source>
        <strain evidence="1">SBS 10</strain>
    </source>
</reference>
<gene>
    <name evidence="1" type="ORF">DSL92_08620</name>
</gene>
<proteinExistence type="predicted"/>
<protein>
    <submittedName>
        <fullName evidence="1">Uncharacterized protein</fullName>
    </submittedName>
</protein>
<organism evidence="1">
    <name type="scientific">Billgrantia gudaonensis</name>
    <dbReference type="NCBI Taxonomy" id="376427"/>
    <lineage>
        <taxon>Bacteria</taxon>
        <taxon>Pseudomonadati</taxon>
        <taxon>Pseudomonadota</taxon>
        <taxon>Gammaproteobacteria</taxon>
        <taxon>Oceanospirillales</taxon>
        <taxon>Halomonadaceae</taxon>
        <taxon>Billgrantia</taxon>
    </lineage>
</organism>
<sequence>MIEHLLVARPTITRAALFQPRQGLLTRSTRCRPPAAARGAFLGQHAAGDQCHPASATTTRTVTSVCTARVPVKRTSLEQFSRPRSWA</sequence>
<name>A0A432JGN4_9GAMM</name>